<dbReference type="Pfam" id="PF00106">
    <property type="entry name" value="adh_short"/>
    <property type="match status" value="1"/>
</dbReference>
<dbReference type="Pfam" id="PF05875">
    <property type="entry name" value="Ceramidase"/>
    <property type="match status" value="1"/>
</dbReference>
<evidence type="ECO:0000256" key="8">
    <source>
        <dbReference type="PIRSR" id="PIRSR608901-2"/>
    </source>
</evidence>
<feature type="transmembrane region" description="Helical" evidence="9">
    <location>
        <begin position="121"/>
        <end position="139"/>
    </location>
</feature>
<comment type="similarity">
    <text evidence="2">Belongs to the alkaline ceramidase family.</text>
</comment>
<reference evidence="10 11" key="1">
    <citation type="submission" date="2013-03" db="EMBL/GenBank/DDBJ databases">
        <title>The Genome Sequence of Cladophialophora psammophila CBS 110553.</title>
        <authorList>
            <consortium name="The Broad Institute Genomics Platform"/>
            <person name="Cuomo C."/>
            <person name="de Hoog S."/>
            <person name="Gorbushina A."/>
            <person name="Walker B."/>
            <person name="Young S.K."/>
            <person name="Zeng Q."/>
            <person name="Gargeya S."/>
            <person name="Fitzgerald M."/>
            <person name="Haas B."/>
            <person name="Abouelleil A."/>
            <person name="Allen A.W."/>
            <person name="Alvarado L."/>
            <person name="Arachchi H.M."/>
            <person name="Berlin A.M."/>
            <person name="Chapman S.B."/>
            <person name="Gainer-Dewar J."/>
            <person name="Goldberg J."/>
            <person name="Griggs A."/>
            <person name="Gujja S."/>
            <person name="Hansen M."/>
            <person name="Howarth C."/>
            <person name="Imamovic A."/>
            <person name="Ireland A."/>
            <person name="Larimer J."/>
            <person name="McCowan C."/>
            <person name="Murphy C."/>
            <person name="Pearson M."/>
            <person name="Poon T.W."/>
            <person name="Priest M."/>
            <person name="Roberts A."/>
            <person name="Saif S."/>
            <person name="Shea T."/>
            <person name="Sisk P."/>
            <person name="Sykes S."/>
            <person name="Wortman J."/>
            <person name="Nusbaum C."/>
            <person name="Birren B."/>
        </authorList>
    </citation>
    <scope>NUCLEOTIDE SEQUENCE [LARGE SCALE GENOMIC DNA]</scope>
    <source>
        <strain evidence="10 11">CBS 110553</strain>
    </source>
</reference>
<keyword evidence="4" id="KW-0378">Hydrolase</keyword>
<keyword evidence="5 9" id="KW-1133">Transmembrane helix</keyword>
<evidence type="ECO:0000256" key="5">
    <source>
        <dbReference type="ARBA" id="ARBA00022989"/>
    </source>
</evidence>
<feature type="transmembrane region" description="Helical" evidence="9">
    <location>
        <begin position="145"/>
        <end position="166"/>
    </location>
</feature>
<dbReference type="AlphaFoldDB" id="W9XI35"/>
<dbReference type="GO" id="GO:0016811">
    <property type="term" value="F:hydrolase activity, acting on carbon-nitrogen (but not peptide) bonds, in linear amides"/>
    <property type="evidence" value="ECO:0007669"/>
    <property type="project" value="InterPro"/>
</dbReference>
<evidence type="ECO:0000256" key="9">
    <source>
        <dbReference type="SAM" id="Phobius"/>
    </source>
</evidence>
<dbReference type="HOGENOM" id="CLU_660572_0_0_1"/>
<keyword evidence="11" id="KW-1185">Reference proteome</keyword>
<evidence type="ECO:0000313" key="10">
    <source>
        <dbReference type="EMBL" id="EXJ70024.1"/>
    </source>
</evidence>
<feature type="transmembrane region" description="Helical" evidence="9">
    <location>
        <begin position="32"/>
        <end position="53"/>
    </location>
</feature>
<feature type="transmembrane region" description="Helical" evidence="9">
    <location>
        <begin position="65"/>
        <end position="85"/>
    </location>
</feature>
<dbReference type="OrthoDB" id="187171at2759"/>
<feature type="binding site" evidence="8">
    <location>
        <position position="224"/>
    </location>
    <ligand>
        <name>Zn(2+)</name>
        <dbReference type="ChEBI" id="CHEBI:29105"/>
        <note>catalytic</note>
    </ligand>
</feature>
<sequence>MGLERNFAGDHKAHLGYWGPPTSVANFCEEDYAITLYIGEFVNSFTNLAYVYWAFRTLLPGESLLTQPSNLALFFVGVFSLVFHLTLKYETQVCDDLSMFWVCAALVYELYTLGWSKPAKLAFGSILTAVLGVISAYHYALHQLWLHNITFIALVTAIWPRVLYLIRTRLQGEKKRYWTKQFRVGGLCFLMGFVVWVIDGAYCGALRETRKSLGIPLAFALELHGWWHILTALGAGYCIRVTKVLTQAHASPRTGRSHAVASLMLSLALVLRQPRRQPKRLAPKHLQSKRNYRISERTPFRFREFDLEGKVFVVTSGARGLGLALAEALIEAGGQVYCLDQLPEPDKEFVSVQERLGLRYGGGLKYDKVDVREVGNLDRVIEEIAAHHSQLDGLVAAAGVQNVTPALNYTPKRSRR</sequence>
<evidence type="ECO:0000313" key="11">
    <source>
        <dbReference type="Proteomes" id="UP000019471"/>
    </source>
</evidence>
<name>W9XI35_9EURO</name>
<dbReference type="GO" id="GO:0046872">
    <property type="term" value="F:metal ion binding"/>
    <property type="evidence" value="ECO:0007669"/>
    <property type="project" value="UniProtKB-KW"/>
</dbReference>
<dbReference type="InterPro" id="IPR008901">
    <property type="entry name" value="ACER"/>
</dbReference>
<evidence type="ECO:0008006" key="12">
    <source>
        <dbReference type="Google" id="ProtNLM"/>
    </source>
</evidence>
<comment type="subcellular location">
    <subcellularLocation>
        <location evidence="1">Membrane</location>
        <topology evidence="1">Multi-pass membrane protein</topology>
    </subcellularLocation>
</comment>
<dbReference type="RefSeq" id="XP_007745876.1">
    <property type="nucleotide sequence ID" value="XM_007747686.1"/>
</dbReference>
<evidence type="ECO:0000256" key="2">
    <source>
        <dbReference type="ARBA" id="ARBA00009780"/>
    </source>
</evidence>
<comment type="cofactor">
    <cofactor evidence="8">
        <name>Zn(2+)</name>
        <dbReference type="ChEBI" id="CHEBI:29105"/>
    </cofactor>
</comment>
<dbReference type="PANTHER" id="PTHR46187:SF1">
    <property type="entry name" value="ALKALINE PHYTOCERAMIDASE"/>
    <property type="match status" value="1"/>
</dbReference>
<keyword evidence="3 9" id="KW-0812">Transmembrane</keyword>
<protein>
    <recommendedName>
        <fullName evidence="12">Alkaline ceramidase 3</fullName>
    </recommendedName>
</protein>
<keyword evidence="7" id="KW-0106">Calcium</keyword>
<dbReference type="eggNOG" id="KOG2329">
    <property type="taxonomic scope" value="Eukaryota"/>
</dbReference>
<gene>
    <name evidence="10" type="ORF">A1O5_07097</name>
</gene>
<keyword evidence="6 9" id="KW-0472">Membrane</keyword>
<keyword evidence="7" id="KW-0479">Metal-binding</keyword>
<dbReference type="Gene3D" id="3.40.50.720">
    <property type="entry name" value="NAD(P)-binding Rossmann-like Domain"/>
    <property type="match status" value="1"/>
</dbReference>
<dbReference type="STRING" id="1182543.W9XI35"/>
<feature type="binding site" evidence="7">
    <location>
        <position position="29"/>
    </location>
    <ligand>
        <name>Ca(2+)</name>
        <dbReference type="ChEBI" id="CHEBI:29108"/>
    </ligand>
</feature>
<feature type="binding site" evidence="7">
    <location>
        <position position="40"/>
    </location>
    <ligand>
        <name>Ca(2+)</name>
        <dbReference type="ChEBI" id="CHEBI:29108"/>
    </ligand>
</feature>
<feature type="binding site" evidence="8">
    <location>
        <position position="228"/>
    </location>
    <ligand>
        <name>Zn(2+)</name>
        <dbReference type="ChEBI" id="CHEBI:29105"/>
        <note>catalytic</note>
    </ligand>
</feature>
<proteinExistence type="inferred from homology"/>
<feature type="transmembrane region" description="Helical" evidence="9">
    <location>
        <begin position="187"/>
        <end position="207"/>
    </location>
</feature>
<evidence type="ECO:0000256" key="3">
    <source>
        <dbReference type="ARBA" id="ARBA00022692"/>
    </source>
</evidence>
<dbReference type="PANTHER" id="PTHR46187">
    <property type="entry name" value="ALKALINE CERAMIDASE 3"/>
    <property type="match status" value="1"/>
</dbReference>
<evidence type="ECO:0000256" key="7">
    <source>
        <dbReference type="PIRSR" id="PIRSR608901-1"/>
    </source>
</evidence>
<dbReference type="Proteomes" id="UP000019471">
    <property type="component" value="Unassembled WGS sequence"/>
</dbReference>
<evidence type="ECO:0000256" key="6">
    <source>
        <dbReference type="ARBA" id="ARBA00023136"/>
    </source>
</evidence>
<dbReference type="GO" id="GO:0046513">
    <property type="term" value="P:ceramide biosynthetic process"/>
    <property type="evidence" value="ECO:0007669"/>
    <property type="project" value="TreeGrafter"/>
</dbReference>
<keyword evidence="8" id="KW-0862">Zinc</keyword>
<organism evidence="10 11">
    <name type="scientific">Cladophialophora psammophila CBS 110553</name>
    <dbReference type="NCBI Taxonomy" id="1182543"/>
    <lineage>
        <taxon>Eukaryota</taxon>
        <taxon>Fungi</taxon>
        <taxon>Dikarya</taxon>
        <taxon>Ascomycota</taxon>
        <taxon>Pezizomycotina</taxon>
        <taxon>Eurotiomycetes</taxon>
        <taxon>Chaetothyriomycetidae</taxon>
        <taxon>Chaetothyriales</taxon>
        <taxon>Herpotrichiellaceae</taxon>
        <taxon>Cladophialophora</taxon>
    </lineage>
</organism>
<dbReference type="InterPro" id="IPR036291">
    <property type="entry name" value="NAD(P)-bd_dom_sf"/>
</dbReference>
<evidence type="ECO:0000256" key="4">
    <source>
        <dbReference type="ARBA" id="ARBA00022801"/>
    </source>
</evidence>
<dbReference type="EMBL" id="AMGX01000010">
    <property type="protein sequence ID" value="EXJ70024.1"/>
    <property type="molecule type" value="Genomic_DNA"/>
</dbReference>
<dbReference type="GO" id="GO:0046514">
    <property type="term" value="P:ceramide catabolic process"/>
    <property type="evidence" value="ECO:0007669"/>
    <property type="project" value="TreeGrafter"/>
</dbReference>
<evidence type="ECO:0000256" key="1">
    <source>
        <dbReference type="ARBA" id="ARBA00004141"/>
    </source>
</evidence>
<dbReference type="SUPFAM" id="SSF51735">
    <property type="entry name" value="NAD(P)-binding Rossmann-fold domains"/>
    <property type="match status" value="1"/>
</dbReference>
<feature type="transmembrane region" description="Helical" evidence="9">
    <location>
        <begin position="97"/>
        <end position="114"/>
    </location>
</feature>
<dbReference type="InterPro" id="IPR002347">
    <property type="entry name" value="SDR_fam"/>
</dbReference>
<accession>W9XI35</accession>
<dbReference type="GeneID" id="19191803"/>
<dbReference type="GO" id="GO:0005789">
    <property type="term" value="C:endoplasmic reticulum membrane"/>
    <property type="evidence" value="ECO:0007669"/>
    <property type="project" value="TreeGrafter"/>
</dbReference>
<feature type="binding site" evidence="8">
    <location>
        <position position="84"/>
    </location>
    <ligand>
        <name>Zn(2+)</name>
        <dbReference type="ChEBI" id="CHEBI:29105"/>
        <note>catalytic</note>
    </ligand>
</feature>
<comment type="caution">
    <text evidence="10">The sequence shown here is derived from an EMBL/GenBank/DDBJ whole genome shotgun (WGS) entry which is preliminary data.</text>
</comment>